<dbReference type="Gene3D" id="1.10.10.10">
    <property type="entry name" value="Winged helix-like DNA-binding domain superfamily/Winged helix DNA-binding domain"/>
    <property type="match status" value="1"/>
</dbReference>
<protein>
    <submittedName>
        <fullName evidence="2">Uncharacterized protein</fullName>
    </submittedName>
</protein>
<feature type="region of interest" description="Disordered" evidence="1">
    <location>
        <begin position="1"/>
        <end position="47"/>
    </location>
</feature>
<name>A0ABU3QS46_9ACTN</name>
<gene>
    <name evidence="2" type="ORF">RND61_26745</name>
</gene>
<reference evidence="2 3" key="1">
    <citation type="submission" date="2023-09" db="EMBL/GenBank/DDBJ databases">
        <title>Streptomyces sp. nov.: A antagonism against Alternaria gaisen Producing Streptochlin, Isolated from Tamarix root soil.</title>
        <authorList>
            <person name="Chen Y."/>
        </authorList>
    </citation>
    <scope>NUCLEOTIDE SEQUENCE [LARGE SCALE GENOMIC DNA]</scope>
    <source>
        <strain evidence="2 3">TRM76323</strain>
    </source>
</reference>
<sequence length="640" mass="72634">MSRAPFTGVPTAEPRTHRAAATEPLFPLPSTSSLPRQQTENNTESAAERARVAAMLLDDLLFAAPVFCIDSGNSKVATDRPLKFLSEAAEFVRTGRAASYVATLRESAVAVDIDGDDDDWSTSALEHLTSRARELDGWFVTRRSGGGAGRWHLIACFRTQAARAEFKTTVETVRAHWGATARQIDWRRTLRPLSAPHRKSGRVDLPEFVEGAANTLPSWAMNMPQYTRPVTTLRKEVPATPWQRRISTIPEGEFWERLRKPGPDYWVDRSLSELLSTARLIIAGFDADAAWQVVSDPAHLGFHRARKRGHRWWVKHCWNAAVEYVDDHRNSRTGKSASERWKKVTGPLLAGVRELHWRNWTTATRHSREHILAAIGDRMARQGLACRPLPERDLENDTGKSRNTIRDALDAFVEDGVLIRTRTYDQSMGPKASHEFSLNLLTLDFRAETSEPPCSHSPAPLSRSWFSLATTLALHPGPLTVTQLYTLSGYTPTSTPTRAQLTNVETGLQVLRKLRIAQAGRKGWELTGQAVRELRSMTQRKAATAARIERERSAFARAWEATREKLQRRWQEQKERALQRRAAADQSRREQWWASLPAEERKSRRDEWKARFRELTPAQQKARVIELRERRYMAKWGAAA</sequence>
<dbReference type="EMBL" id="JAWCTQ010000044">
    <property type="protein sequence ID" value="MDT9685636.1"/>
    <property type="molecule type" value="Genomic_DNA"/>
</dbReference>
<accession>A0ABU3QS46</accession>
<organism evidence="2 3">
    <name type="scientific">Streptomyces tamarix</name>
    <dbReference type="NCBI Taxonomy" id="3078565"/>
    <lineage>
        <taxon>Bacteria</taxon>
        <taxon>Bacillati</taxon>
        <taxon>Actinomycetota</taxon>
        <taxon>Actinomycetes</taxon>
        <taxon>Kitasatosporales</taxon>
        <taxon>Streptomycetaceae</taxon>
        <taxon>Streptomyces</taxon>
    </lineage>
</organism>
<feature type="compositionally biased region" description="Polar residues" evidence="1">
    <location>
        <begin position="36"/>
        <end position="45"/>
    </location>
</feature>
<dbReference type="RefSeq" id="WP_315880679.1">
    <property type="nucleotide sequence ID" value="NZ_JAWCTQ010000044.1"/>
</dbReference>
<comment type="caution">
    <text evidence="2">The sequence shown here is derived from an EMBL/GenBank/DDBJ whole genome shotgun (WGS) entry which is preliminary data.</text>
</comment>
<dbReference type="InterPro" id="IPR036388">
    <property type="entry name" value="WH-like_DNA-bd_sf"/>
</dbReference>
<evidence type="ECO:0000256" key="1">
    <source>
        <dbReference type="SAM" id="MobiDB-lite"/>
    </source>
</evidence>
<dbReference type="Proteomes" id="UP001250181">
    <property type="component" value="Unassembled WGS sequence"/>
</dbReference>
<evidence type="ECO:0000313" key="2">
    <source>
        <dbReference type="EMBL" id="MDT9685636.1"/>
    </source>
</evidence>
<feature type="compositionally biased region" description="Low complexity" evidence="1">
    <location>
        <begin position="24"/>
        <end position="35"/>
    </location>
</feature>
<proteinExistence type="predicted"/>
<keyword evidence="3" id="KW-1185">Reference proteome</keyword>
<evidence type="ECO:0000313" key="3">
    <source>
        <dbReference type="Proteomes" id="UP001250181"/>
    </source>
</evidence>